<dbReference type="AlphaFoldDB" id="A0A0F8XPF5"/>
<proteinExistence type="predicted"/>
<sequence length="101" mass="11288">MSDLQAQLLPDGPKAVPEHNIPQWHHELTGEHWIDEWGDEHEIQRQIDDPPIPYGVVFHSVTGFTYDSVLVVKADTSTYIHQIPAFTPNGGDVTVPLLAPL</sequence>
<reference evidence="1" key="1">
    <citation type="journal article" date="2015" name="Nature">
        <title>Complex archaea that bridge the gap between prokaryotes and eukaryotes.</title>
        <authorList>
            <person name="Spang A."/>
            <person name="Saw J.H."/>
            <person name="Jorgensen S.L."/>
            <person name="Zaremba-Niedzwiedzka K."/>
            <person name="Martijn J."/>
            <person name="Lind A.E."/>
            <person name="van Eijk R."/>
            <person name="Schleper C."/>
            <person name="Guy L."/>
            <person name="Ettema T.J."/>
        </authorList>
    </citation>
    <scope>NUCLEOTIDE SEQUENCE</scope>
</reference>
<gene>
    <name evidence="1" type="ORF">LCGC14_2998000</name>
</gene>
<organism evidence="1">
    <name type="scientific">marine sediment metagenome</name>
    <dbReference type="NCBI Taxonomy" id="412755"/>
    <lineage>
        <taxon>unclassified sequences</taxon>
        <taxon>metagenomes</taxon>
        <taxon>ecological metagenomes</taxon>
    </lineage>
</organism>
<evidence type="ECO:0000313" key="1">
    <source>
        <dbReference type="EMBL" id="KKK63070.1"/>
    </source>
</evidence>
<name>A0A0F8XPF5_9ZZZZ</name>
<accession>A0A0F8XPF5</accession>
<comment type="caution">
    <text evidence="1">The sequence shown here is derived from an EMBL/GenBank/DDBJ whole genome shotgun (WGS) entry which is preliminary data.</text>
</comment>
<dbReference type="EMBL" id="LAZR01061690">
    <property type="protein sequence ID" value="KKK63070.1"/>
    <property type="molecule type" value="Genomic_DNA"/>
</dbReference>
<protein>
    <submittedName>
        <fullName evidence="1">Uncharacterized protein</fullName>
    </submittedName>
</protein>